<organism evidence="2 3">
    <name type="scientific">Arcticibacter svalbardensis MN12-7</name>
    <dbReference type="NCBI Taxonomy" id="1150600"/>
    <lineage>
        <taxon>Bacteria</taxon>
        <taxon>Pseudomonadati</taxon>
        <taxon>Bacteroidota</taxon>
        <taxon>Sphingobacteriia</taxon>
        <taxon>Sphingobacteriales</taxon>
        <taxon>Sphingobacteriaceae</taxon>
        <taxon>Arcticibacter</taxon>
    </lineage>
</organism>
<dbReference type="EMBL" id="AQPN01000105">
    <property type="protein sequence ID" value="EOR93764.1"/>
    <property type="molecule type" value="Genomic_DNA"/>
</dbReference>
<gene>
    <name evidence="2" type="ORF">ADIARSV_3104</name>
</gene>
<sequence>MKIIIILFLSSALFVFICSFGHLPQNRDNEIYFDVIALMGFVGVGVYVSKHIKKMFSL</sequence>
<reference evidence="2 3" key="1">
    <citation type="journal article" date="2013" name="Genome Announc.">
        <title>Draft Genome Sequence of Arcticibacter svalbardensis Strain MN12-7T, a Member of the Family Sphingobacteriaceae Isolated from an Arctic Soil Sample.</title>
        <authorList>
            <person name="Shivaji S."/>
            <person name="Ara S."/>
            <person name="Prasad S."/>
            <person name="Manasa B.P."/>
            <person name="Begum Z."/>
            <person name="Singh A."/>
            <person name="Kumar Pinnaka A."/>
        </authorList>
    </citation>
    <scope>NUCLEOTIDE SEQUENCE [LARGE SCALE GENOMIC DNA]</scope>
    <source>
        <strain evidence="2 3">MN12-7</strain>
    </source>
</reference>
<evidence type="ECO:0000313" key="2">
    <source>
        <dbReference type="EMBL" id="EOR93764.1"/>
    </source>
</evidence>
<comment type="caution">
    <text evidence="2">The sequence shown here is derived from an EMBL/GenBank/DDBJ whole genome shotgun (WGS) entry which is preliminary data.</text>
</comment>
<accession>R9GXS8</accession>
<keyword evidence="3" id="KW-1185">Reference proteome</keyword>
<name>R9GXS8_9SPHI</name>
<protein>
    <submittedName>
        <fullName evidence="2">Uncharacterized protein</fullName>
    </submittedName>
</protein>
<evidence type="ECO:0000256" key="1">
    <source>
        <dbReference type="SAM" id="Phobius"/>
    </source>
</evidence>
<proteinExistence type="predicted"/>
<feature type="transmembrane region" description="Helical" evidence="1">
    <location>
        <begin position="31"/>
        <end position="49"/>
    </location>
</feature>
<dbReference type="Proteomes" id="UP000014174">
    <property type="component" value="Unassembled WGS sequence"/>
</dbReference>
<keyword evidence="1" id="KW-0472">Membrane</keyword>
<dbReference type="STRING" id="1150600.ADIARSV_3104"/>
<evidence type="ECO:0000313" key="3">
    <source>
        <dbReference type="Proteomes" id="UP000014174"/>
    </source>
</evidence>
<keyword evidence="1" id="KW-1133">Transmembrane helix</keyword>
<keyword evidence="1" id="KW-0812">Transmembrane</keyword>
<dbReference type="AlphaFoldDB" id="R9GXS8"/>